<dbReference type="InterPro" id="IPR036278">
    <property type="entry name" value="Sialidase_sf"/>
</dbReference>
<feature type="chain" id="PRO_5024313769" evidence="1">
    <location>
        <begin position="32"/>
        <end position="727"/>
    </location>
</feature>
<evidence type="ECO:0000259" key="2">
    <source>
        <dbReference type="Pfam" id="PF18962"/>
    </source>
</evidence>
<keyword evidence="5" id="KW-1185">Reference proteome</keyword>
<dbReference type="Proteomes" id="UP000306402">
    <property type="component" value="Unassembled WGS sequence"/>
</dbReference>
<dbReference type="Pfam" id="PF25852">
    <property type="entry name" value="DUF6242_C"/>
    <property type="match status" value="1"/>
</dbReference>
<keyword evidence="1" id="KW-0732">Signal</keyword>
<reference evidence="4 5" key="1">
    <citation type="submission" date="2019-05" db="EMBL/GenBank/DDBJ databases">
        <authorList>
            <person name="Qu J.-H."/>
        </authorList>
    </citation>
    <scope>NUCLEOTIDE SEQUENCE [LARGE SCALE GENOMIC DNA]</scope>
    <source>
        <strain evidence="4 5">T17</strain>
    </source>
</reference>
<organism evidence="4 5">
    <name type="scientific">Dyadobacter luticola</name>
    <dbReference type="NCBI Taxonomy" id="1979387"/>
    <lineage>
        <taxon>Bacteria</taxon>
        <taxon>Pseudomonadati</taxon>
        <taxon>Bacteroidota</taxon>
        <taxon>Cytophagia</taxon>
        <taxon>Cytophagales</taxon>
        <taxon>Spirosomataceae</taxon>
        <taxon>Dyadobacter</taxon>
    </lineage>
</organism>
<feature type="signal peptide" evidence="1">
    <location>
        <begin position="1"/>
        <end position="31"/>
    </location>
</feature>
<feature type="domain" description="Secretion system C-terminal sorting" evidence="2">
    <location>
        <begin position="651"/>
        <end position="724"/>
    </location>
</feature>
<dbReference type="NCBIfam" id="TIGR04183">
    <property type="entry name" value="Por_Secre_tail"/>
    <property type="match status" value="1"/>
</dbReference>
<feature type="domain" description="DUF6242" evidence="3">
    <location>
        <begin position="65"/>
        <end position="157"/>
    </location>
</feature>
<evidence type="ECO:0000313" key="4">
    <source>
        <dbReference type="EMBL" id="TLV02493.1"/>
    </source>
</evidence>
<dbReference type="InterPro" id="IPR026444">
    <property type="entry name" value="Secre_tail"/>
</dbReference>
<dbReference type="RefSeq" id="WP_138363704.1">
    <property type="nucleotide sequence ID" value="NZ_VCEJ01000002.1"/>
</dbReference>
<evidence type="ECO:0000313" key="5">
    <source>
        <dbReference type="Proteomes" id="UP000306402"/>
    </source>
</evidence>
<dbReference type="SUPFAM" id="SSF50939">
    <property type="entry name" value="Sialidases"/>
    <property type="match status" value="2"/>
</dbReference>
<sequence length="727" mass="78118">MKKRFTNNHFLIFRQTLLSLAMLFSTFIATAQSNWNFASAELTNQIRDIAYGNGKYVQVGNRGLIRTSVNERVWDMQQSGVGQSYAINSITFANGKFVTVGENGIILSSTDGVSWNKQNSGTQKELKGIAYGNGVFVAVGEEGTIVSSTDGSNWTKCTSGTTKHLNDVAFSAIFFVAVGSDGEIRTSRFDNIGVWTKRASGAVYSLKAVTAGKGTNFVAVGTNGAIMFSYNAFDWTLRQGPANSSGLNWIGVTCNPLTGIYVAINDGYKVATSSDGSNWTAPLINSGSDCTSTRVRFLDGHYLTLGVSPRIRASYNNGKSWSSPMPNFGKMSLKGAAYGNGRFVAVGTEPLGNIYGNFGYANLIINSADGIHFSASETNHLVGGAKCFNDVTFGKSMFVAVGDDAFIQYSADGISWNYGQVTFGKKLTGVAYGNGRFVAVGLNGLILWSVDAKVWYKSNCLGTLSYSGVGFENGQFVLVGEKGVLATSQMGMNWDFKATGTTNELRSVAYRNGKWVAVGTNNTIVTSLNGYGWKSKKLPNSAVSFNDVCYANGQFVAVSASGNVYTSANGDFWMNVTNYGFNFMLNAITHGNGQFFAVGNTSLLMTSPDAPAPVLSDPPKAMDCVGCRTSGEESTVEEGSENEVDFKVVTFPNPVVDEFQVDIQGATGETVRLTLFDLSGRTISDKTLRTGSAALRESISMGQKQPGNYMLRVSTRTQMQTVKIFKQ</sequence>
<proteinExistence type="predicted"/>
<dbReference type="InterPro" id="IPR058667">
    <property type="entry name" value="DUF6242_C"/>
</dbReference>
<dbReference type="EMBL" id="VCEJ01000002">
    <property type="protein sequence ID" value="TLV02493.1"/>
    <property type="molecule type" value="Genomic_DNA"/>
</dbReference>
<name>A0A5R9L1U2_9BACT</name>
<dbReference type="AlphaFoldDB" id="A0A5R9L1U2"/>
<dbReference type="Pfam" id="PF18962">
    <property type="entry name" value="Por_Secre_tail"/>
    <property type="match status" value="1"/>
</dbReference>
<protein>
    <submittedName>
        <fullName evidence="4">T9SS type A sorting domain-containing protein</fullName>
    </submittedName>
</protein>
<dbReference type="OrthoDB" id="2082473at2"/>
<comment type="caution">
    <text evidence="4">The sequence shown here is derived from an EMBL/GenBank/DDBJ whole genome shotgun (WGS) entry which is preliminary data.</text>
</comment>
<accession>A0A5R9L1U2</accession>
<evidence type="ECO:0000256" key="1">
    <source>
        <dbReference type="SAM" id="SignalP"/>
    </source>
</evidence>
<evidence type="ECO:0000259" key="3">
    <source>
        <dbReference type="Pfam" id="PF25852"/>
    </source>
</evidence>
<gene>
    <name evidence="4" type="ORF">FEN17_02375</name>
</gene>